<reference evidence="1" key="1">
    <citation type="submission" date="2024-01" db="EMBL/GenBank/DDBJ databases">
        <authorList>
            <person name="Webb A."/>
        </authorList>
    </citation>
    <scope>NUCLEOTIDE SEQUENCE</scope>
    <source>
        <strain evidence="1">Pm1</strain>
    </source>
</reference>
<accession>A0AAV1TKK4</accession>
<gene>
    <name evidence="1" type="ORF">PM001_LOCUS6978</name>
</gene>
<evidence type="ECO:0000313" key="1">
    <source>
        <dbReference type="EMBL" id="CAK7921082.1"/>
    </source>
</evidence>
<dbReference type="Proteomes" id="UP001162060">
    <property type="component" value="Unassembled WGS sequence"/>
</dbReference>
<organism evidence="1 2">
    <name type="scientific">Peronospora matthiolae</name>
    <dbReference type="NCBI Taxonomy" id="2874970"/>
    <lineage>
        <taxon>Eukaryota</taxon>
        <taxon>Sar</taxon>
        <taxon>Stramenopiles</taxon>
        <taxon>Oomycota</taxon>
        <taxon>Peronosporomycetes</taxon>
        <taxon>Peronosporales</taxon>
        <taxon>Peronosporaceae</taxon>
        <taxon>Peronospora</taxon>
    </lineage>
</organism>
<proteinExistence type="predicted"/>
<sequence length="84" mass="9516">MTESGARRCHLVHDPRLVRGRMNKCGIRFRLQRRPAFNLHLLTEKDDHQSRSSSFVCSTCSVAGTTEQVSRAGDMPLNRGKHPL</sequence>
<evidence type="ECO:0000313" key="2">
    <source>
        <dbReference type="Proteomes" id="UP001162060"/>
    </source>
</evidence>
<name>A0AAV1TKK4_9STRA</name>
<protein>
    <submittedName>
        <fullName evidence="1">Uncharacterized protein</fullName>
    </submittedName>
</protein>
<dbReference type="EMBL" id="CAKLBY020000053">
    <property type="protein sequence ID" value="CAK7921082.1"/>
    <property type="molecule type" value="Genomic_DNA"/>
</dbReference>
<comment type="caution">
    <text evidence="1">The sequence shown here is derived from an EMBL/GenBank/DDBJ whole genome shotgun (WGS) entry which is preliminary data.</text>
</comment>
<dbReference type="AlphaFoldDB" id="A0AAV1TKK4"/>